<evidence type="ECO:0000256" key="1">
    <source>
        <dbReference type="SAM" id="Phobius"/>
    </source>
</evidence>
<reference evidence="2" key="1">
    <citation type="journal article" date="2018" name="Mol. Phylogenet. Evol.">
        <title>Species delimitation and mitogenome phylogenetics in the subterranean genus Pseudoniphargus (Crustacea: Amphipoda).</title>
        <authorList>
            <person name="Stokkan M."/>
            <person name="Jurado-Rivera J.A."/>
            <person name="Oromi P."/>
            <person name="Juan C."/>
            <person name="Jaume D."/>
            <person name="Pons J."/>
        </authorList>
    </citation>
    <scope>NUCLEOTIDE SEQUENCE</scope>
</reference>
<keyword evidence="1" id="KW-1133">Transmembrane helix</keyword>
<gene>
    <name evidence="2" type="primary">atp8</name>
</gene>
<keyword evidence="2" id="KW-0496">Mitochondrion</keyword>
<proteinExistence type="predicted"/>
<sequence length="52" mass="6286">MPQMAPIAWVALFFFILLLTYFLKSYLFFLSISYKQGQFAEYVSQAKSHWKW</sequence>
<geneLocation type="mitochondrion" evidence="2"/>
<dbReference type="EMBL" id="MH592138">
    <property type="protein sequence ID" value="AXI98717.1"/>
    <property type="molecule type" value="Genomic_DNA"/>
</dbReference>
<keyword evidence="1" id="KW-0472">Membrane</keyword>
<name>A0A345UE31_9CRUS</name>
<evidence type="ECO:0000313" key="2">
    <source>
        <dbReference type="EMBL" id="AXI98717.1"/>
    </source>
</evidence>
<accession>A0A345UE31</accession>
<feature type="transmembrane region" description="Helical" evidence="1">
    <location>
        <begin position="6"/>
        <end position="29"/>
    </location>
</feature>
<dbReference type="AlphaFoldDB" id="A0A345UE31"/>
<organism evidence="2">
    <name type="scientific">Pseudoniphargus sp. 1-Balearics</name>
    <dbReference type="NCBI Taxonomy" id="2212663"/>
    <lineage>
        <taxon>Eukaryota</taxon>
        <taxon>Metazoa</taxon>
        <taxon>Ecdysozoa</taxon>
        <taxon>Arthropoda</taxon>
        <taxon>Crustacea</taxon>
        <taxon>Multicrustacea</taxon>
        <taxon>Malacostraca</taxon>
        <taxon>Eumalacostraca</taxon>
        <taxon>Peracarida</taxon>
        <taxon>Amphipoda</taxon>
        <taxon>Senticaudata</taxon>
        <taxon>Gammarida</taxon>
        <taxon>Crangonyctidira</taxon>
        <taxon>Allocrangonyctoidea</taxon>
        <taxon>Allocrangonyctidae</taxon>
        <taxon>Pseudoniphargus</taxon>
    </lineage>
</organism>
<protein>
    <submittedName>
        <fullName evidence="2">ATP synthase F0 subunit 8</fullName>
    </submittedName>
</protein>
<keyword evidence="1" id="KW-0812">Transmembrane</keyword>